<gene>
    <name evidence="13" type="ORF">Tci_065425</name>
</gene>
<proteinExistence type="predicted"/>
<dbReference type="GO" id="GO:0003676">
    <property type="term" value="F:nucleic acid binding"/>
    <property type="evidence" value="ECO:0007669"/>
    <property type="project" value="InterPro"/>
</dbReference>
<dbReference type="InterPro" id="IPR039537">
    <property type="entry name" value="Retrotran_Ty1/copia-like"/>
</dbReference>
<evidence type="ECO:0000256" key="1">
    <source>
        <dbReference type="ARBA" id="ARBA00022722"/>
    </source>
</evidence>
<keyword evidence="9" id="KW-0233">DNA recombination</keyword>
<keyword evidence="4" id="KW-0378">Hydrolase</keyword>
<keyword evidence="8" id="KW-0548">Nucleotidyltransferase</keyword>
<dbReference type="Pfam" id="PF07727">
    <property type="entry name" value="RVT_2"/>
    <property type="match status" value="1"/>
</dbReference>
<keyword evidence="8" id="KW-0808">Transferase</keyword>
<dbReference type="GO" id="GO:0046872">
    <property type="term" value="F:metal ion binding"/>
    <property type="evidence" value="ECO:0007669"/>
    <property type="project" value="UniProtKB-KW"/>
</dbReference>
<keyword evidence="10" id="KW-0511">Multifunctional enzyme</keyword>
<keyword evidence="6" id="KW-0229">DNA integration</keyword>
<dbReference type="InterPro" id="IPR013103">
    <property type="entry name" value="RVT_2"/>
</dbReference>
<feature type="compositionally biased region" description="Polar residues" evidence="11">
    <location>
        <begin position="14"/>
        <end position="23"/>
    </location>
</feature>
<evidence type="ECO:0000256" key="3">
    <source>
        <dbReference type="ARBA" id="ARBA00022759"/>
    </source>
</evidence>
<sequence length="583" mass="66837">MIFSSSAFSSKYSPTNNQLRTLSNPRTQATIQNGQVLIQNVQGRQSQGYAGNAGKSQATRIVMAKLLSAIFMASLSPAGSINGDTVGLTYASDILFEVPHYDTYYETDVLKYDVQETKYTEQFVSHDDSYDELTSDSNVIFYQDYMVTIENDVAQYVQPLIQDNEMILSVIKQMKSQVEKYNMIVEIVLWYLDSGCSKQMTGQRDKLINFVSKFIEGVDLLSGSRGSNLYAISLNDMMKSSPICLLSKASKTKSWLWHRHLSYLNFSTINQLAKEGLVKDDETPKIIIMFLKQAQVSLQAIVRYLRNDNNTKFINQTLRTYTKDVGITHNTSVARTSQQNDVIKRRNHTLVEAARTMLISSNYPLFLWAEAVATTCYTQNMSPIHTRYNKTPYELLRDRKLDFKYLHVIGALCYPTNDNEDLVKEEPKIYKETMKESRWIEAMQDEIHEFEWLKEKLDEYGDVLKNKAWLVAKGYRQEEGIDFEDSFAPVAHIKAIIIFLAYVAHKNLIVYHMDVKMAFLNRILKEEVYVSQLEGFVDQDHPNHVLRLKKALYGLKQAPSTCVLSTTLFFFISCTSLSGLNEV</sequence>
<keyword evidence="7" id="KW-0695">RNA-directed DNA polymerase</keyword>
<keyword evidence="8" id="KW-0239">DNA-directed DNA polymerase</keyword>
<keyword evidence="1" id="KW-0540">Nuclease</keyword>
<dbReference type="GO" id="GO:0006310">
    <property type="term" value="P:DNA recombination"/>
    <property type="evidence" value="ECO:0007669"/>
    <property type="project" value="UniProtKB-KW"/>
</dbReference>
<feature type="domain" description="Integrase catalytic" evidence="12">
    <location>
        <begin position="238"/>
        <end position="400"/>
    </location>
</feature>
<keyword evidence="5" id="KW-0460">Magnesium</keyword>
<dbReference type="Gene3D" id="3.30.420.10">
    <property type="entry name" value="Ribonuclease H-like superfamily/Ribonuclease H"/>
    <property type="match status" value="1"/>
</dbReference>
<evidence type="ECO:0000256" key="11">
    <source>
        <dbReference type="SAM" id="MobiDB-lite"/>
    </source>
</evidence>
<dbReference type="PANTHER" id="PTHR42648">
    <property type="entry name" value="TRANSPOSASE, PUTATIVE-RELATED"/>
    <property type="match status" value="1"/>
</dbReference>
<comment type="caution">
    <text evidence="13">The sequence shown here is derived from an EMBL/GenBank/DDBJ whole genome shotgun (WGS) entry which is preliminary data.</text>
</comment>
<evidence type="ECO:0000313" key="13">
    <source>
        <dbReference type="EMBL" id="GEU93447.1"/>
    </source>
</evidence>
<reference evidence="13" key="1">
    <citation type="journal article" date="2019" name="Sci. Rep.">
        <title>Draft genome of Tanacetum cinerariifolium, the natural source of mosquito coil.</title>
        <authorList>
            <person name="Yamashiro T."/>
            <person name="Shiraishi A."/>
            <person name="Satake H."/>
            <person name="Nakayama K."/>
        </authorList>
    </citation>
    <scope>NUCLEOTIDE SEQUENCE</scope>
</reference>
<dbReference type="GO" id="GO:0003887">
    <property type="term" value="F:DNA-directed DNA polymerase activity"/>
    <property type="evidence" value="ECO:0007669"/>
    <property type="project" value="UniProtKB-KW"/>
</dbReference>
<name>A0A6L2P6G5_TANCI</name>
<evidence type="ECO:0000256" key="9">
    <source>
        <dbReference type="ARBA" id="ARBA00023172"/>
    </source>
</evidence>
<evidence type="ECO:0000256" key="10">
    <source>
        <dbReference type="ARBA" id="ARBA00023268"/>
    </source>
</evidence>
<dbReference type="InterPro" id="IPR012337">
    <property type="entry name" value="RNaseH-like_sf"/>
</dbReference>
<evidence type="ECO:0000256" key="4">
    <source>
        <dbReference type="ARBA" id="ARBA00022801"/>
    </source>
</evidence>
<dbReference type="GO" id="GO:0016787">
    <property type="term" value="F:hydrolase activity"/>
    <property type="evidence" value="ECO:0007669"/>
    <property type="project" value="UniProtKB-KW"/>
</dbReference>
<evidence type="ECO:0000256" key="6">
    <source>
        <dbReference type="ARBA" id="ARBA00022908"/>
    </source>
</evidence>
<evidence type="ECO:0000256" key="8">
    <source>
        <dbReference type="ARBA" id="ARBA00022932"/>
    </source>
</evidence>
<evidence type="ECO:0000256" key="7">
    <source>
        <dbReference type="ARBA" id="ARBA00022918"/>
    </source>
</evidence>
<dbReference type="Pfam" id="PF13976">
    <property type="entry name" value="gag_pre-integrs"/>
    <property type="match status" value="1"/>
</dbReference>
<dbReference type="GO" id="GO:0004519">
    <property type="term" value="F:endonuclease activity"/>
    <property type="evidence" value="ECO:0007669"/>
    <property type="project" value="UniProtKB-KW"/>
</dbReference>
<feature type="region of interest" description="Disordered" evidence="11">
    <location>
        <begin position="1"/>
        <end position="23"/>
    </location>
</feature>
<dbReference type="AlphaFoldDB" id="A0A6L2P6G5"/>
<feature type="compositionally biased region" description="Low complexity" evidence="11">
    <location>
        <begin position="1"/>
        <end position="13"/>
    </location>
</feature>
<organism evidence="13">
    <name type="scientific">Tanacetum cinerariifolium</name>
    <name type="common">Dalmatian daisy</name>
    <name type="synonym">Chrysanthemum cinerariifolium</name>
    <dbReference type="NCBI Taxonomy" id="118510"/>
    <lineage>
        <taxon>Eukaryota</taxon>
        <taxon>Viridiplantae</taxon>
        <taxon>Streptophyta</taxon>
        <taxon>Embryophyta</taxon>
        <taxon>Tracheophyta</taxon>
        <taxon>Spermatophyta</taxon>
        <taxon>Magnoliopsida</taxon>
        <taxon>eudicotyledons</taxon>
        <taxon>Gunneridae</taxon>
        <taxon>Pentapetalae</taxon>
        <taxon>asterids</taxon>
        <taxon>campanulids</taxon>
        <taxon>Asterales</taxon>
        <taxon>Asteraceae</taxon>
        <taxon>Asteroideae</taxon>
        <taxon>Anthemideae</taxon>
        <taxon>Anthemidinae</taxon>
        <taxon>Tanacetum</taxon>
    </lineage>
</organism>
<dbReference type="EMBL" id="BKCJ010010855">
    <property type="protein sequence ID" value="GEU93447.1"/>
    <property type="molecule type" value="Genomic_DNA"/>
</dbReference>
<keyword evidence="3" id="KW-0255">Endonuclease</keyword>
<evidence type="ECO:0000259" key="12">
    <source>
        <dbReference type="PROSITE" id="PS50994"/>
    </source>
</evidence>
<protein>
    <submittedName>
        <fullName evidence="13">Retrovirus-related Pol polyprotein from transposon TNT 1-94</fullName>
    </submittedName>
</protein>
<dbReference type="GO" id="GO:0003964">
    <property type="term" value="F:RNA-directed DNA polymerase activity"/>
    <property type="evidence" value="ECO:0007669"/>
    <property type="project" value="UniProtKB-KW"/>
</dbReference>
<dbReference type="InterPro" id="IPR025724">
    <property type="entry name" value="GAG-pre-integrase_dom"/>
</dbReference>
<dbReference type="InterPro" id="IPR036397">
    <property type="entry name" value="RNaseH_sf"/>
</dbReference>
<dbReference type="GO" id="GO:0015074">
    <property type="term" value="P:DNA integration"/>
    <property type="evidence" value="ECO:0007669"/>
    <property type="project" value="UniProtKB-KW"/>
</dbReference>
<dbReference type="InterPro" id="IPR001584">
    <property type="entry name" value="Integrase_cat-core"/>
</dbReference>
<evidence type="ECO:0000256" key="2">
    <source>
        <dbReference type="ARBA" id="ARBA00022723"/>
    </source>
</evidence>
<keyword evidence="2" id="KW-0479">Metal-binding</keyword>
<evidence type="ECO:0000256" key="5">
    <source>
        <dbReference type="ARBA" id="ARBA00022842"/>
    </source>
</evidence>
<dbReference type="SUPFAM" id="SSF53098">
    <property type="entry name" value="Ribonuclease H-like"/>
    <property type="match status" value="1"/>
</dbReference>
<dbReference type="PROSITE" id="PS50994">
    <property type="entry name" value="INTEGRASE"/>
    <property type="match status" value="1"/>
</dbReference>
<dbReference type="PANTHER" id="PTHR42648:SF11">
    <property type="entry name" value="TRANSPOSON TY4-P GAG-POL POLYPROTEIN"/>
    <property type="match status" value="1"/>
</dbReference>
<accession>A0A6L2P6G5</accession>